<dbReference type="EMBL" id="LR796877">
    <property type="protein sequence ID" value="CAB4171579.1"/>
    <property type="molecule type" value="Genomic_DNA"/>
</dbReference>
<feature type="compositionally biased region" description="Basic residues" evidence="1">
    <location>
        <begin position="401"/>
        <end position="413"/>
    </location>
</feature>
<gene>
    <name evidence="2" type="ORF">UFOVP923_9</name>
</gene>
<feature type="compositionally biased region" description="Low complexity" evidence="1">
    <location>
        <begin position="383"/>
        <end position="394"/>
    </location>
</feature>
<sequence length="413" mass="42150">MVPRQKFNPRTGKFEPVTSTPTTTPPMGGFMGGLSGNATTTTAAPKKTTAKAGTTTTTTPKKPSPTTTIPRRNTQVAPQGPTATGPIGTVTPTAPAKPVVTVTGAEMQAMIAQILANGGGITEVQAAIDALNGGDGGGLTEAQKLEQQRIKNADSYRAGMGAADIQAQAGVDAQTQYGALAKTAYDTAKTAADSIYNPAVGDTNTYYDTQVGNLQKYVDAQRTAATGTIDASTADLLAGLKGTTAYQDASVANVAAPTQGLGDMLKSYGGTGQSAQEQQNMDAASAKQISEMFGRSNKQLAGAETDYYTGLQNAAKGAQAAGKANLASVLATIQAQDKSGIETNRRSELAGLQATRAASQGTATDLQNQLLAKGIDSLMSGKQAAATTRAQTTASYGVPKPKAKAKPKPKPKK</sequence>
<feature type="region of interest" description="Disordered" evidence="1">
    <location>
        <begin position="1"/>
        <end position="92"/>
    </location>
</feature>
<reference evidence="2" key="1">
    <citation type="submission" date="2020-05" db="EMBL/GenBank/DDBJ databases">
        <authorList>
            <person name="Chiriac C."/>
            <person name="Salcher M."/>
            <person name="Ghai R."/>
            <person name="Kavagutti S V."/>
        </authorList>
    </citation>
    <scope>NUCLEOTIDE SEQUENCE</scope>
</reference>
<evidence type="ECO:0000256" key="1">
    <source>
        <dbReference type="SAM" id="MobiDB-lite"/>
    </source>
</evidence>
<protein>
    <submittedName>
        <fullName evidence="2">Uncharacterized protein</fullName>
    </submittedName>
</protein>
<organism evidence="2">
    <name type="scientific">uncultured Caudovirales phage</name>
    <dbReference type="NCBI Taxonomy" id="2100421"/>
    <lineage>
        <taxon>Viruses</taxon>
        <taxon>Duplodnaviria</taxon>
        <taxon>Heunggongvirae</taxon>
        <taxon>Uroviricota</taxon>
        <taxon>Caudoviricetes</taxon>
        <taxon>Peduoviridae</taxon>
        <taxon>Maltschvirus</taxon>
        <taxon>Maltschvirus maltsch</taxon>
    </lineage>
</organism>
<name>A0A6J5PIH7_9CAUD</name>
<evidence type="ECO:0000313" key="2">
    <source>
        <dbReference type="EMBL" id="CAB4171579.1"/>
    </source>
</evidence>
<accession>A0A6J5PIH7</accession>
<proteinExistence type="predicted"/>
<feature type="compositionally biased region" description="Low complexity" evidence="1">
    <location>
        <begin position="38"/>
        <end position="70"/>
    </location>
</feature>
<feature type="region of interest" description="Disordered" evidence="1">
    <location>
        <begin position="381"/>
        <end position="413"/>
    </location>
</feature>
<feature type="compositionally biased region" description="Low complexity" evidence="1">
    <location>
        <begin position="16"/>
        <end position="26"/>
    </location>
</feature>